<name>A0A165FWY0_EXIGL</name>
<keyword evidence="3" id="KW-1185">Reference proteome</keyword>
<dbReference type="OrthoDB" id="10010954at2759"/>
<evidence type="ECO:0000313" key="3">
    <source>
        <dbReference type="Proteomes" id="UP000077266"/>
    </source>
</evidence>
<feature type="signal peptide" evidence="1">
    <location>
        <begin position="1"/>
        <end position="18"/>
    </location>
</feature>
<dbReference type="AlphaFoldDB" id="A0A165FWY0"/>
<dbReference type="InParanoid" id="A0A165FWY0"/>
<organism evidence="2 3">
    <name type="scientific">Exidia glandulosa HHB12029</name>
    <dbReference type="NCBI Taxonomy" id="1314781"/>
    <lineage>
        <taxon>Eukaryota</taxon>
        <taxon>Fungi</taxon>
        <taxon>Dikarya</taxon>
        <taxon>Basidiomycota</taxon>
        <taxon>Agaricomycotina</taxon>
        <taxon>Agaricomycetes</taxon>
        <taxon>Auriculariales</taxon>
        <taxon>Exidiaceae</taxon>
        <taxon>Exidia</taxon>
    </lineage>
</organism>
<evidence type="ECO:0000313" key="2">
    <source>
        <dbReference type="EMBL" id="KZV89655.1"/>
    </source>
</evidence>
<dbReference type="Proteomes" id="UP000077266">
    <property type="component" value="Unassembled WGS sequence"/>
</dbReference>
<reference evidence="2 3" key="1">
    <citation type="journal article" date="2016" name="Mol. Biol. Evol.">
        <title>Comparative Genomics of Early-Diverging Mushroom-Forming Fungi Provides Insights into the Origins of Lignocellulose Decay Capabilities.</title>
        <authorList>
            <person name="Nagy L.G."/>
            <person name="Riley R."/>
            <person name="Tritt A."/>
            <person name="Adam C."/>
            <person name="Daum C."/>
            <person name="Floudas D."/>
            <person name="Sun H."/>
            <person name="Yadav J.S."/>
            <person name="Pangilinan J."/>
            <person name="Larsson K.H."/>
            <person name="Matsuura K."/>
            <person name="Barry K."/>
            <person name="Labutti K."/>
            <person name="Kuo R."/>
            <person name="Ohm R.A."/>
            <person name="Bhattacharya S.S."/>
            <person name="Shirouzu T."/>
            <person name="Yoshinaga Y."/>
            <person name="Martin F.M."/>
            <person name="Grigoriev I.V."/>
            <person name="Hibbett D.S."/>
        </authorList>
    </citation>
    <scope>NUCLEOTIDE SEQUENCE [LARGE SCALE GENOMIC DNA]</scope>
    <source>
        <strain evidence="2 3">HHB12029</strain>
    </source>
</reference>
<dbReference type="EMBL" id="KV426067">
    <property type="protein sequence ID" value="KZV89655.1"/>
    <property type="molecule type" value="Genomic_DNA"/>
</dbReference>
<sequence length="300" mass="32025">MRSAVVLPVLASALAASATPSFQQILAGVSKFSQDFTYPAFINVSASVNYTGFAPGIVGRLDITDTYEGNELFTEYVFGLFATMANKAANGETILIGYPQNQTVVSLSIEPPMAVASALALFNWGPKVGFAPVQIDSFLRYDDNGQISQWDGIIRRFAWTLNELEPKIAAAAAEELGITGAAAADTKTVLKTRAAIDVCKAHTEYCTGDNAQYTSEDECMDVMLNQKAFGEWYQIGLDSVICRYIHTGMVAFRPTVHCPHLSVSGGGMCTQRSFAADAGHIPFALPMVGANSLAAISAGH</sequence>
<accession>A0A165FWY0</accession>
<feature type="chain" id="PRO_5007857928" evidence="1">
    <location>
        <begin position="19"/>
        <end position="300"/>
    </location>
</feature>
<protein>
    <submittedName>
        <fullName evidence="2">Uncharacterized protein</fullName>
    </submittedName>
</protein>
<gene>
    <name evidence="2" type="ORF">EXIGLDRAFT_838370</name>
</gene>
<evidence type="ECO:0000256" key="1">
    <source>
        <dbReference type="SAM" id="SignalP"/>
    </source>
</evidence>
<keyword evidence="1" id="KW-0732">Signal</keyword>
<proteinExistence type="predicted"/>